<dbReference type="InterPro" id="IPR027392">
    <property type="entry name" value="TF_Znf"/>
</dbReference>
<dbReference type="Gene3D" id="1.20.5.500">
    <property type="entry name" value="Single helix bin"/>
    <property type="match status" value="1"/>
</dbReference>
<dbReference type="Pfam" id="PF13453">
    <property type="entry name" value="Zn_ribbon_TFIIB"/>
    <property type="match status" value="1"/>
</dbReference>
<gene>
    <name evidence="2" type="ORF">ETSY2_19860</name>
</gene>
<feature type="domain" description="Transcription factor zinc-finger" evidence="1">
    <location>
        <begin position="70"/>
        <end position="106"/>
    </location>
</feature>
<evidence type="ECO:0000313" key="2">
    <source>
        <dbReference type="EMBL" id="ETX05974.1"/>
    </source>
</evidence>
<dbReference type="HOGENOM" id="CLU_1955604_0_0_7"/>
<keyword evidence="3" id="KW-1185">Reference proteome</keyword>
<organism evidence="2 3">
    <name type="scientific">Candidatus Entotheonella gemina</name>
    <dbReference type="NCBI Taxonomy" id="1429439"/>
    <lineage>
        <taxon>Bacteria</taxon>
        <taxon>Pseudomonadati</taxon>
        <taxon>Nitrospinota/Tectimicrobiota group</taxon>
        <taxon>Candidatus Tectimicrobiota</taxon>
        <taxon>Candidatus Entotheonellia</taxon>
        <taxon>Candidatus Entotheonellales</taxon>
        <taxon>Candidatus Entotheonellaceae</taxon>
        <taxon>Candidatus Entotheonella</taxon>
    </lineage>
</organism>
<reference evidence="2 3" key="1">
    <citation type="journal article" date="2014" name="Nature">
        <title>An environmental bacterial taxon with a large and distinct metabolic repertoire.</title>
        <authorList>
            <person name="Wilson M.C."/>
            <person name="Mori T."/>
            <person name="Ruckert C."/>
            <person name="Uria A.R."/>
            <person name="Helf M.J."/>
            <person name="Takada K."/>
            <person name="Gernert C."/>
            <person name="Steffens U.A."/>
            <person name="Heycke N."/>
            <person name="Schmitt S."/>
            <person name="Rinke C."/>
            <person name="Helfrich E.J."/>
            <person name="Brachmann A.O."/>
            <person name="Gurgui C."/>
            <person name="Wakimoto T."/>
            <person name="Kracht M."/>
            <person name="Crusemann M."/>
            <person name="Hentschel U."/>
            <person name="Abe I."/>
            <person name="Matsunaga S."/>
            <person name="Kalinowski J."/>
            <person name="Takeyama H."/>
            <person name="Piel J."/>
        </authorList>
    </citation>
    <scope>NUCLEOTIDE SEQUENCE [LARGE SCALE GENOMIC DNA]</scope>
    <source>
        <strain evidence="3">TSY2</strain>
    </source>
</reference>
<dbReference type="Proteomes" id="UP000019140">
    <property type="component" value="Unassembled WGS sequence"/>
</dbReference>
<dbReference type="AlphaFoldDB" id="W4M6J8"/>
<dbReference type="EMBL" id="AZHX01000815">
    <property type="protein sequence ID" value="ETX05974.1"/>
    <property type="molecule type" value="Genomic_DNA"/>
</dbReference>
<evidence type="ECO:0000313" key="3">
    <source>
        <dbReference type="Proteomes" id="UP000019140"/>
    </source>
</evidence>
<protein>
    <recommendedName>
        <fullName evidence="1">Transcription factor zinc-finger domain-containing protein</fullName>
    </recommendedName>
</protein>
<dbReference type="SUPFAM" id="SSF64602">
    <property type="entry name" value="F1 ATPase inhibitor, IF1, C-terminal domain"/>
    <property type="match status" value="1"/>
</dbReference>
<comment type="caution">
    <text evidence="2">The sequence shown here is derived from an EMBL/GenBank/DDBJ whole genome shotgun (WGS) entry which is preliminary data.</text>
</comment>
<proteinExistence type="predicted"/>
<evidence type="ECO:0000259" key="1">
    <source>
        <dbReference type="Pfam" id="PF13453"/>
    </source>
</evidence>
<name>W4M6J8_9BACT</name>
<accession>W4M6J8</accession>
<sequence length="128" mass="14770">MEPRKKPIQPKKSNVQLMFNTHDPLEELNRAERAQEDDYFRKLDQELMAALRDKSAEEIEQAIRTYTRMRCPKCGEPLEGTLERQVMIDACLGCGGIWLDKGEWEGLVGPKAYGWLQRLFAGLIAYKP</sequence>
<dbReference type="PATRIC" id="fig|1429439.4.peg.3379"/>